<gene>
    <name evidence="1" type="ORF">OWV82_008924</name>
</gene>
<dbReference type="EMBL" id="CM051397">
    <property type="protein sequence ID" value="KAJ4721205.1"/>
    <property type="molecule type" value="Genomic_DNA"/>
</dbReference>
<sequence length="487" mass="55321">MALAGRSICLPCNESISDPCSISGLKRIGRFQKRRVFNCHGIVLVKIRSNGRKSRCSQLMRSYRNYHEPGLRCSNLLSGRREKFSSISSHIPKIPEAKKVLEFLVQSVPNAMNEWSQLQFVKVAGILACMLFIIPSAGAVDALKTCTCLLRECRLELAKCIANPACAANVACLQTCNNRPDETECQIKCGDLLENSVVDEFNECAVSRKKCVPRKSDLGEFPVPDPAVLVRNFNIGDFTGKWFISSGLNPSFDTFDCQLHEFYTESNKLIGNLSWRIGTPDGGFFTRSTMQRFVQDPVYPGILYNHDNEYLHYQDDWYILSSKIENKPDDYVFVYYRGSNDAWDGYGGAVVYTRSPVLPETMVPELERAAKSVGRDFNKFIRTNNTCGPEPPLVERLEKKVEEGEKTIIKEVEQFEGEVEKEVEKVGKTEMTLFQRLAEGFKELQQDEENFLRELSKEEMDLLSELKMEASQVENLFGQALPIRKLR</sequence>
<evidence type="ECO:0000313" key="2">
    <source>
        <dbReference type="Proteomes" id="UP001164539"/>
    </source>
</evidence>
<evidence type="ECO:0000313" key="1">
    <source>
        <dbReference type="EMBL" id="KAJ4721205.1"/>
    </source>
</evidence>
<protein>
    <submittedName>
        <fullName evidence="1">Violaxanthin de-epoxidase</fullName>
    </submittedName>
</protein>
<reference evidence="1 2" key="1">
    <citation type="journal article" date="2023" name="Science">
        <title>Complex scaffold remodeling in plant triterpene biosynthesis.</title>
        <authorList>
            <person name="De La Pena R."/>
            <person name="Hodgson H."/>
            <person name="Liu J.C."/>
            <person name="Stephenson M.J."/>
            <person name="Martin A.C."/>
            <person name="Owen C."/>
            <person name="Harkess A."/>
            <person name="Leebens-Mack J."/>
            <person name="Jimenez L.E."/>
            <person name="Osbourn A."/>
            <person name="Sattely E.S."/>
        </authorList>
    </citation>
    <scope>NUCLEOTIDE SEQUENCE [LARGE SCALE GENOMIC DNA]</scope>
    <source>
        <strain evidence="2">cv. JPN11</strain>
        <tissue evidence="1">Leaf</tissue>
    </source>
</reference>
<organism evidence="1 2">
    <name type="scientific">Melia azedarach</name>
    <name type="common">Chinaberry tree</name>
    <dbReference type="NCBI Taxonomy" id="155640"/>
    <lineage>
        <taxon>Eukaryota</taxon>
        <taxon>Viridiplantae</taxon>
        <taxon>Streptophyta</taxon>
        <taxon>Embryophyta</taxon>
        <taxon>Tracheophyta</taxon>
        <taxon>Spermatophyta</taxon>
        <taxon>Magnoliopsida</taxon>
        <taxon>eudicotyledons</taxon>
        <taxon>Gunneridae</taxon>
        <taxon>Pentapetalae</taxon>
        <taxon>rosids</taxon>
        <taxon>malvids</taxon>
        <taxon>Sapindales</taxon>
        <taxon>Meliaceae</taxon>
        <taxon>Melia</taxon>
    </lineage>
</organism>
<keyword evidence="2" id="KW-1185">Reference proteome</keyword>
<proteinExistence type="predicted"/>
<name>A0ACC1YC91_MELAZ</name>
<comment type="caution">
    <text evidence="1">The sequence shown here is derived from an EMBL/GenBank/DDBJ whole genome shotgun (WGS) entry which is preliminary data.</text>
</comment>
<accession>A0ACC1YC91</accession>
<dbReference type="Proteomes" id="UP001164539">
    <property type="component" value="Chromosome 4"/>
</dbReference>